<gene>
    <name evidence="9" type="ORF">PECM_004092</name>
</gene>
<accession>A0A8J8WIE6</accession>
<reference evidence="9" key="1">
    <citation type="journal article" date="2020" name="Front. Microbiol.">
        <title>Gene regulatory networks of Penicillium echinulatum 2HH and Penicillium oxalicum 114-2 inferred by a computational biology approach.</title>
        <authorList>
            <person name="Lenz A.R."/>
            <person name="Galan-Vasquez E."/>
            <person name="Balbinot E."/>
            <person name="De Abreu F.P."/>
            <person name="De Oliveira N.S."/>
            <person name="Da Rosa L.O."/>
            <person name="De Avila E Silva S."/>
            <person name="Camassola M."/>
            <person name="Dillon A.J.P."/>
            <person name="Perez-Rueda E."/>
        </authorList>
    </citation>
    <scope>NUCLEOTIDE SEQUENCE</scope>
    <source>
        <strain evidence="9">S1M29</strain>
    </source>
</reference>
<sequence>MFAQPFDHSFNDIFHQYVNMDTPASDGKDPMLSSTQWDQFFPLDSLSSECGDLSPAVSTSKRLPPSPQPWPQDWSLQDDSCLGDQFALSETVHPSVISGQPSTPFETPARPTLTHRATIAVAPTTPPVTPQRKATKSALLTPKSIRHRNPNERRNLMRKQSFSPSLMQSTISKGRMSHPEAWAQRIQNFTLTGSDDRLPLSPPPSDILLQQGGLGDAASVQHPRSSAEMTAQYDARLFHQSPAISMPSPSADALARHSQQYMSQSASSALTNSSPSSADDIFSTSHSSDPHSLSSCYSDSLTASFSFTPDLQSQEAQWWSPMPSRVSQPSTNYHSMVPSPAPHRSLSTANGQQDMMQGGLMIQMDSSFDMSNDPSLLTMGGQKFMAPFAAPQAHNVSRSPSRSPSGGSPKDASNSARSSHSRKHSRKLSGQSTSTPKPTKSSTSPRGANKSVNVSFVNFTAHDSKKILTGVAPSGSSKTKARREQEARERRRKMSEAALRAVRNAGGNVEALEAVFY</sequence>
<evidence type="ECO:0000256" key="5">
    <source>
        <dbReference type="ARBA" id="ARBA00023159"/>
    </source>
</evidence>
<dbReference type="InterPro" id="IPR040112">
    <property type="entry name" value="WetA"/>
</dbReference>
<evidence type="ECO:0000256" key="6">
    <source>
        <dbReference type="ARBA" id="ARBA00023163"/>
    </source>
</evidence>
<evidence type="ECO:0000256" key="8">
    <source>
        <dbReference type="SAM" id="MobiDB-lite"/>
    </source>
</evidence>
<evidence type="ECO:0000256" key="4">
    <source>
        <dbReference type="ARBA" id="ARBA00023015"/>
    </source>
</evidence>
<dbReference type="AlphaFoldDB" id="A0A8J8WIE6"/>
<name>A0A8J8WIE6_9EURO</name>
<feature type="region of interest" description="Disordered" evidence="8">
    <location>
        <begin position="318"/>
        <end position="351"/>
    </location>
</feature>
<feature type="compositionally biased region" description="Polar residues" evidence="8">
    <location>
        <begin position="325"/>
        <end position="334"/>
    </location>
</feature>
<feature type="compositionally biased region" description="Low complexity" evidence="8">
    <location>
        <begin position="397"/>
        <end position="418"/>
    </location>
</feature>
<evidence type="ECO:0000256" key="3">
    <source>
        <dbReference type="ARBA" id="ARBA00022969"/>
    </source>
</evidence>
<feature type="region of interest" description="Disordered" evidence="8">
    <location>
        <begin position="123"/>
        <end position="178"/>
    </location>
</feature>
<comment type="similarity">
    <text evidence="1">Belongs to the wetA family.</text>
</comment>
<keyword evidence="7" id="KW-0183">Conidiation</keyword>
<feature type="compositionally biased region" description="Low complexity" evidence="8">
    <location>
        <begin position="428"/>
        <end position="445"/>
    </location>
</feature>
<evidence type="ECO:0000256" key="1">
    <source>
        <dbReference type="ARBA" id="ARBA00008881"/>
    </source>
</evidence>
<dbReference type="PANTHER" id="PTHR22934:SF25">
    <property type="entry name" value="DEVELOPMENTAL REGULATORY PROTEIN WETA"/>
    <property type="match status" value="1"/>
</dbReference>
<keyword evidence="3" id="KW-0749">Sporulation</keyword>
<proteinExistence type="inferred from homology"/>
<feature type="compositionally biased region" description="Polar residues" evidence="8">
    <location>
        <begin position="158"/>
        <end position="172"/>
    </location>
</feature>
<organism evidence="9 10">
    <name type="scientific">Penicillium ucsense</name>
    <dbReference type="NCBI Taxonomy" id="2839758"/>
    <lineage>
        <taxon>Eukaryota</taxon>
        <taxon>Fungi</taxon>
        <taxon>Dikarya</taxon>
        <taxon>Ascomycota</taxon>
        <taxon>Pezizomycotina</taxon>
        <taxon>Eurotiomycetes</taxon>
        <taxon>Eurotiomycetidae</taxon>
        <taxon>Eurotiales</taxon>
        <taxon>Aspergillaceae</taxon>
        <taxon>Penicillium</taxon>
    </lineage>
</organism>
<evidence type="ECO:0000256" key="7">
    <source>
        <dbReference type="ARBA" id="ARBA00023321"/>
    </source>
</evidence>
<dbReference type="EMBL" id="WIWV01000025">
    <property type="protein sequence ID" value="KAF7717626.1"/>
    <property type="molecule type" value="Genomic_DNA"/>
</dbReference>
<feature type="region of interest" description="Disordered" evidence="8">
    <location>
        <begin position="391"/>
        <end position="450"/>
    </location>
</feature>
<evidence type="ECO:0000256" key="2">
    <source>
        <dbReference type="ARBA" id="ARBA00015342"/>
    </source>
</evidence>
<evidence type="ECO:0000313" key="9">
    <source>
        <dbReference type="EMBL" id="KAF7717626.1"/>
    </source>
</evidence>
<feature type="region of interest" description="Disordered" evidence="8">
    <location>
        <begin position="193"/>
        <end position="228"/>
    </location>
</feature>
<feature type="region of interest" description="Disordered" evidence="8">
    <location>
        <begin position="242"/>
        <end position="289"/>
    </location>
</feature>
<keyword evidence="5" id="KW-0010">Activator</keyword>
<keyword evidence="6" id="KW-0804">Transcription</keyword>
<dbReference type="OrthoDB" id="2575228at2759"/>
<dbReference type="PANTHER" id="PTHR22934">
    <property type="entry name" value="PROTEIN ESC1/WETA-RELATED"/>
    <property type="match status" value="1"/>
</dbReference>
<evidence type="ECO:0000313" key="10">
    <source>
        <dbReference type="Proteomes" id="UP000631181"/>
    </source>
</evidence>
<comment type="caution">
    <text evidence="9">The sequence shown here is derived from an EMBL/GenBank/DDBJ whole genome shotgun (WGS) entry which is preliminary data.</text>
</comment>
<dbReference type="GO" id="GO:0048315">
    <property type="term" value="P:conidium formation"/>
    <property type="evidence" value="ECO:0007669"/>
    <property type="project" value="UniProtKB-KW"/>
</dbReference>
<keyword evidence="10" id="KW-1185">Reference proteome</keyword>
<dbReference type="GO" id="GO:0030435">
    <property type="term" value="P:sporulation resulting in formation of a cellular spore"/>
    <property type="evidence" value="ECO:0007669"/>
    <property type="project" value="UniProtKB-KW"/>
</dbReference>
<protein>
    <recommendedName>
        <fullName evidence="2">Developmental regulatory protein wetA</fullName>
    </recommendedName>
</protein>
<feature type="compositionally biased region" description="Low complexity" evidence="8">
    <location>
        <begin position="258"/>
        <end position="289"/>
    </location>
</feature>
<feature type="region of interest" description="Disordered" evidence="8">
    <location>
        <begin position="465"/>
        <end position="495"/>
    </location>
</feature>
<dbReference type="Proteomes" id="UP000631181">
    <property type="component" value="Unassembled WGS sequence"/>
</dbReference>
<keyword evidence="4" id="KW-0805">Transcription regulation</keyword>